<dbReference type="Pfam" id="PF05524">
    <property type="entry name" value="PEP-utilisers_N"/>
    <property type="match status" value="1"/>
</dbReference>
<comment type="subcellular location">
    <subcellularLocation>
        <location evidence="3">Cytoplasm</location>
    </subcellularLocation>
</comment>
<evidence type="ECO:0000256" key="3">
    <source>
        <dbReference type="ARBA" id="ARBA00004496"/>
    </source>
</evidence>
<dbReference type="Pfam" id="PF02896">
    <property type="entry name" value="PEP-utilizers_C"/>
    <property type="match status" value="1"/>
</dbReference>
<comment type="similarity">
    <text evidence="4">Belongs to the PEP-utilizing enzyme family.</text>
</comment>
<evidence type="ECO:0000313" key="15">
    <source>
        <dbReference type="EMBL" id="SFN62758.1"/>
    </source>
</evidence>
<dbReference type="SUPFAM" id="SSF47831">
    <property type="entry name" value="Enzyme I of the PEP:sugar phosphotransferase system HPr-binding (sub)domain"/>
    <property type="match status" value="1"/>
</dbReference>
<evidence type="ECO:0000256" key="13">
    <source>
        <dbReference type="ARBA" id="ARBA00022842"/>
    </source>
</evidence>
<dbReference type="GO" id="GO:0009401">
    <property type="term" value="P:phosphoenolpyruvate-dependent sugar phosphotransferase system"/>
    <property type="evidence" value="ECO:0007669"/>
    <property type="project" value="UniProtKB-KW"/>
</dbReference>
<dbReference type="Gene3D" id="3.50.30.10">
    <property type="entry name" value="Phosphohistidine domain"/>
    <property type="match status" value="1"/>
</dbReference>
<comment type="cofactor">
    <cofactor evidence="2">
        <name>Mg(2+)</name>
        <dbReference type="ChEBI" id="CHEBI:18420"/>
    </cofactor>
</comment>
<evidence type="ECO:0000256" key="7">
    <source>
        <dbReference type="ARBA" id="ARBA00022490"/>
    </source>
</evidence>
<evidence type="ECO:0000256" key="12">
    <source>
        <dbReference type="ARBA" id="ARBA00022777"/>
    </source>
</evidence>
<dbReference type="STRING" id="83765.SAMN05660284_01939"/>
<evidence type="ECO:0000256" key="8">
    <source>
        <dbReference type="ARBA" id="ARBA00022597"/>
    </source>
</evidence>
<dbReference type="InterPro" id="IPR050499">
    <property type="entry name" value="PEP-utilizing_PTS_enzyme"/>
</dbReference>
<comment type="catalytic activity">
    <reaction evidence="1">
        <text>L-histidyl-[protein] + phosphoenolpyruvate = N(pros)-phospho-L-histidyl-[protein] + pyruvate</text>
        <dbReference type="Rhea" id="RHEA:23880"/>
        <dbReference type="Rhea" id="RHEA-COMP:9745"/>
        <dbReference type="Rhea" id="RHEA-COMP:9746"/>
        <dbReference type="ChEBI" id="CHEBI:15361"/>
        <dbReference type="ChEBI" id="CHEBI:29979"/>
        <dbReference type="ChEBI" id="CHEBI:58702"/>
        <dbReference type="ChEBI" id="CHEBI:64837"/>
        <dbReference type="EC" id="2.7.3.9"/>
    </reaction>
</comment>
<keyword evidence="7" id="KW-0963">Cytoplasm</keyword>
<keyword evidence="8" id="KW-0762">Sugar transport</keyword>
<evidence type="ECO:0000256" key="4">
    <source>
        <dbReference type="ARBA" id="ARBA00007837"/>
    </source>
</evidence>
<dbReference type="EMBL" id="FOVE01000013">
    <property type="protein sequence ID" value="SFN62758.1"/>
    <property type="molecule type" value="Genomic_DNA"/>
</dbReference>
<dbReference type="PROSITE" id="PS51350">
    <property type="entry name" value="PTS_HPR_DOM"/>
    <property type="match status" value="1"/>
</dbReference>
<dbReference type="NCBIfam" id="TIGR01003">
    <property type="entry name" value="PTS_HPr_family"/>
    <property type="match status" value="1"/>
</dbReference>
<dbReference type="InterPro" id="IPR000032">
    <property type="entry name" value="HPr-like"/>
</dbReference>
<dbReference type="GO" id="GO:0005737">
    <property type="term" value="C:cytoplasm"/>
    <property type="evidence" value="ECO:0007669"/>
    <property type="project" value="UniProtKB-SubCell"/>
</dbReference>
<dbReference type="InterPro" id="IPR035895">
    <property type="entry name" value="HPr-like_sf"/>
</dbReference>
<keyword evidence="6" id="KW-0813">Transport</keyword>
<evidence type="ECO:0000259" key="14">
    <source>
        <dbReference type="PROSITE" id="PS51350"/>
    </source>
</evidence>
<dbReference type="Gene3D" id="3.30.1340.10">
    <property type="entry name" value="HPr-like"/>
    <property type="match status" value="1"/>
</dbReference>
<dbReference type="GO" id="GO:0016301">
    <property type="term" value="F:kinase activity"/>
    <property type="evidence" value="ECO:0007669"/>
    <property type="project" value="UniProtKB-KW"/>
</dbReference>
<gene>
    <name evidence="15" type="ORF">SAMN05660284_01939</name>
</gene>
<dbReference type="Gene3D" id="1.10.274.10">
    <property type="entry name" value="PtsI, HPr-binding domain"/>
    <property type="match status" value="1"/>
</dbReference>
<reference evidence="16" key="1">
    <citation type="submission" date="2016-10" db="EMBL/GenBank/DDBJ databases">
        <authorList>
            <person name="Varghese N."/>
            <person name="Submissions S."/>
        </authorList>
    </citation>
    <scope>NUCLEOTIDE SEQUENCE [LARGE SCALE GENOMIC DNA]</scope>
    <source>
        <strain evidence="16">DSM 6150</strain>
    </source>
</reference>
<dbReference type="PROSITE" id="PS00369">
    <property type="entry name" value="PTS_HPR_HIS"/>
    <property type="match status" value="1"/>
</dbReference>
<keyword evidence="13" id="KW-0460">Magnesium</keyword>
<dbReference type="InterPro" id="IPR008731">
    <property type="entry name" value="PTS_EIN"/>
</dbReference>
<dbReference type="InterPro" id="IPR036637">
    <property type="entry name" value="Phosphohistidine_dom_sf"/>
</dbReference>
<dbReference type="OrthoDB" id="9765468at2"/>
<keyword evidence="10" id="KW-0598">Phosphotransferase system</keyword>
<dbReference type="PANTHER" id="PTHR46244:SF6">
    <property type="entry name" value="PHOSPHOENOLPYRUVATE-PROTEIN PHOSPHOTRANSFERASE"/>
    <property type="match status" value="1"/>
</dbReference>
<dbReference type="RefSeq" id="WP_091195236.1">
    <property type="nucleotide sequence ID" value="NZ_FOVE01000013.1"/>
</dbReference>
<feature type="domain" description="HPr" evidence="14">
    <location>
        <begin position="30"/>
        <end position="117"/>
    </location>
</feature>
<dbReference type="InterPro" id="IPR023151">
    <property type="entry name" value="PEP_util_CS"/>
</dbReference>
<organism evidence="15 16">
    <name type="scientific">Formivibrio citricus</name>
    <dbReference type="NCBI Taxonomy" id="83765"/>
    <lineage>
        <taxon>Bacteria</taxon>
        <taxon>Pseudomonadati</taxon>
        <taxon>Pseudomonadota</taxon>
        <taxon>Betaproteobacteria</taxon>
        <taxon>Neisseriales</taxon>
        <taxon>Chitinibacteraceae</taxon>
        <taxon>Formivibrio</taxon>
    </lineage>
</organism>
<evidence type="ECO:0000256" key="11">
    <source>
        <dbReference type="ARBA" id="ARBA00022723"/>
    </source>
</evidence>
<dbReference type="InterPro" id="IPR000121">
    <property type="entry name" value="PEP_util_C"/>
</dbReference>
<dbReference type="InterPro" id="IPR040442">
    <property type="entry name" value="Pyrv_kinase-like_dom_sf"/>
</dbReference>
<keyword evidence="9" id="KW-0808">Transferase</keyword>
<dbReference type="AlphaFoldDB" id="A0A1I5AK03"/>
<protein>
    <recommendedName>
        <fullName evidence="5">phosphoenolpyruvate--protein phosphotransferase</fullName>
        <ecNumber evidence="5">2.7.3.9</ecNumber>
    </recommendedName>
</protein>
<evidence type="ECO:0000313" key="16">
    <source>
        <dbReference type="Proteomes" id="UP000242869"/>
    </source>
</evidence>
<dbReference type="NCBIfam" id="TIGR01417">
    <property type="entry name" value="PTS_I_fam"/>
    <property type="match status" value="1"/>
</dbReference>
<dbReference type="Pfam" id="PF00391">
    <property type="entry name" value="PEP-utilizers"/>
    <property type="match status" value="1"/>
</dbReference>
<dbReference type="SUPFAM" id="SSF55594">
    <property type="entry name" value="HPr-like"/>
    <property type="match status" value="1"/>
</dbReference>
<dbReference type="PANTHER" id="PTHR46244">
    <property type="entry name" value="PHOSPHOENOLPYRUVATE-PROTEIN PHOSPHOTRANSFERASE"/>
    <property type="match status" value="1"/>
</dbReference>
<dbReference type="Proteomes" id="UP000242869">
    <property type="component" value="Unassembled WGS sequence"/>
</dbReference>
<evidence type="ECO:0000256" key="5">
    <source>
        <dbReference type="ARBA" id="ARBA00012232"/>
    </source>
</evidence>
<dbReference type="SUPFAM" id="SSF51621">
    <property type="entry name" value="Phosphoenolpyruvate/pyruvate domain"/>
    <property type="match status" value="1"/>
</dbReference>
<dbReference type="PRINTS" id="PR01736">
    <property type="entry name" value="PHPHTRNFRASE"/>
</dbReference>
<dbReference type="InterPro" id="IPR006318">
    <property type="entry name" value="PTS_EI-like"/>
</dbReference>
<dbReference type="PRINTS" id="PR00107">
    <property type="entry name" value="PHOSPHOCPHPR"/>
</dbReference>
<dbReference type="InterPro" id="IPR001020">
    <property type="entry name" value="PTS_HPr_His_P_site"/>
</dbReference>
<dbReference type="Pfam" id="PF00381">
    <property type="entry name" value="PTS-HPr"/>
    <property type="match status" value="1"/>
</dbReference>
<evidence type="ECO:0000256" key="10">
    <source>
        <dbReference type="ARBA" id="ARBA00022683"/>
    </source>
</evidence>
<proteinExistence type="inferred from homology"/>
<evidence type="ECO:0000256" key="9">
    <source>
        <dbReference type="ARBA" id="ARBA00022679"/>
    </source>
</evidence>
<name>A0A1I5AK03_9NEIS</name>
<keyword evidence="12" id="KW-0418">Kinase</keyword>
<dbReference type="InterPro" id="IPR015813">
    <property type="entry name" value="Pyrv/PenolPyrv_kinase-like_dom"/>
</dbReference>
<dbReference type="InterPro" id="IPR036618">
    <property type="entry name" value="PtsI_HPr-bd_sf"/>
</dbReference>
<dbReference type="PROSITE" id="PS00742">
    <property type="entry name" value="PEP_ENZYMES_2"/>
    <property type="match status" value="1"/>
</dbReference>
<dbReference type="SUPFAM" id="SSF52009">
    <property type="entry name" value="Phosphohistidine domain"/>
    <property type="match status" value="1"/>
</dbReference>
<keyword evidence="11" id="KW-0479">Metal-binding</keyword>
<evidence type="ECO:0000256" key="6">
    <source>
        <dbReference type="ARBA" id="ARBA00022448"/>
    </source>
</evidence>
<keyword evidence="16" id="KW-1185">Reference proteome</keyword>
<evidence type="ECO:0000256" key="1">
    <source>
        <dbReference type="ARBA" id="ARBA00000683"/>
    </source>
</evidence>
<dbReference type="GO" id="GO:0046872">
    <property type="term" value="F:metal ion binding"/>
    <property type="evidence" value="ECO:0007669"/>
    <property type="project" value="UniProtKB-KW"/>
</dbReference>
<dbReference type="GO" id="GO:0008965">
    <property type="term" value="F:phosphoenolpyruvate-protein phosphotransferase activity"/>
    <property type="evidence" value="ECO:0007669"/>
    <property type="project" value="UniProtKB-EC"/>
</dbReference>
<dbReference type="EC" id="2.7.3.9" evidence="5"/>
<evidence type="ECO:0000256" key="2">
    <source>
        <dbReference type="ARBA" id="ARBA00001946"/>
    </source>
</evidence>
<dbReference type="CDD" id="cd00367">
    <property type="entry name" value="PTS-HPr_like"/>
    <property type="match status" value="1"/>
</dbReference>
<sequence length="701" mass="74369">MSHPPHLQQQQNIAAPLSGDPASQLSSETAISDPVVVPNSVGLHARPAASLVNAAKAYSSEIRLRRGNRDVNAKSLVSIMSLGVKQGDSVLLSAIGPDAREAVQKLAELIATGCGEGEAESTLPPMPSAIPAEKNIALSCALNGIPSAPGMAVGVIVQVRQEEIVVKERGEDPLLERQQLDEALREAAIQLEALHATIADPDKAAIFAAHEELLSDPELLDLVVSGISHGQSAAYAWQAACKAYANQLAALKDEVLAGRANDIRDVSRRVLKLLAGVTEEVPALPDNAILIAEDMTPSETAHLDRDKVLGFCTTGGGATSHVAILARSLGLPAICGIEERALRVENGTPAILDGYSGTLSLNPPPLAIAKARSQQARVLRQHANAMEHAQEHASTLDDQRIEVVANIGSVTEAFDAIAQGGEGVGLLRTEFLYLERTTPPSEAEQAANYCAIAKTLGPKNILVLRTLDVGGDKPLAYLPLPAEENPYLGIRGIRLLAVEPEILRTQIRAALQAASFTRLHLMFPMVATLEELREARKLVEEEKKQLGSHMPVNVGLMIEVPSAALMAEKFAKEADFFSIGTNDLTQYTLAMDRGHPKLAASADAFHPSVLQLIAITTAGAHKHGKWVGICGGMASDPLAVPLLIGLGVDELSVSIPSIATTKALIRKLSKAECEKLARHALGMETASEVRELFNGFLAHKS</sequence>
<dbReference type="Gene3D" id="3.20.20.60">
    <property type="entry name" value="Phosphoenolpyruvate-binding domains"/>
    <property type="match status" value="1"/>
</dbReference>
<accession>A0A1I5AK03</accession>
<dbReference type="InterPro" id="IPR008279">
    <property type="entry name" value="PEP-util_enz_mobile_dom"/>
</dbReference>